<keyword evidence="4" id="KW-1185">Reference proteome</keyword>
<feature type="domain" description="MaoC-like" evidence="2">
    <location>
        <begin position="26"/>
        <end position="121"/>
    </location>
</feature>
<organism evidence="3 4">
    <name type="scientific">Umezawaea endophytica</name>
    <dbReference type="NCBI Taxonomy" id="1654476"/>
    <lineage>
        <taxon>Bacteria</taxon>
        <taxon>Bacillati</taxon>
        <taxon>Actinomycetota</taxon>
        <taxon>Actinomycetes</taxon>
        <taxon>Pseudonocardiales</taxon>
        <taxon>Pseudonocardiaceae</taxon>
        <taxon>Umezawaea</taxon>
    </lineage>
</organism>
<dbReference type="Gene3D" id="3.10.129.10">
    <property type="entry name" value="Hotdog Thioesterase"/>
    <property type="match status" value="1"/>
</dbReference>
<dbReference type="Proteomes" id="UP001141259">
    <property type="component" value="Unassembled WGS sequence"/>
</dbReference>
<comment type="caution">
    <text evidence="3">The sequence shown here is derived from an EMBL/GenBank/DDBJ whole genome shotgun (WGS) entry which is preliminary data.</text>
</comment>
<dbReference type="EMBL" id="JANYMP010000005">
    <property type="protein sequence ID" value="MCS7478036.1"/>
    <property type="molecule type" value="Genomic_DNA"/>
</dbReference>
<dbReference type="InterPro" id="IPR029069">
    <property type="entry name" value="HotDog_dom_sf"/>
</dbReference>
<dbReference type="RefSeq" id="WP_259623536.1">
    <property type="nucleotide sequence ID" value="NZ_JANYMP010000005.1"/>
</dbReference>
<dbReference type="InterPro" id="IPR002539">
    <property type="entry name" value="MaoC-like_dom"/>
</dbReference>
<comment type="similarity">
    <text evidence="1">Belongs to the enoyl-CoA hydratase/isomerase family.</text>
</comment>
<evidence type="ECO:0000256" key="1">
    <source>
        <dbReference type="ARBA" id="ARBA00005254"/>
    </source>
</evidence>
<dbReference type="Pfam" id="PF01575">
    <property type="entry name" value="MaoC_dehydratas"/>
    <property type="match status" value="1"/>
</dbReference>
<dbReference type="AlphaFoldDB" id="A0A9X3AFB5"/>
<sequence length="148" mass="16073">MTQPVYSEDIEVGSTTALGEHLVSLEEIKDYSERWDPQPFHTDESAAGSGYFGEPIASGLHSLAILQRLAVLGLFSGWAVLAGRRIREVGFLAPVRPGMVLTGSMTVDAVAHSSPERSLVTVTGALHHRDTRVLGAVHQLYVWRRPVG</sequence>
<dbReference type="SUPFAM" id="SSF54637">
    <property type="entry name" value="Thioesterase/thiol ester dehydrase-isomerase"/>
    <property type="match status" value="1"/>
</dbReference>
<gene>
    <name evidence="3" type="ORF">NZH93_14330</name>
</gene>
<evidence type="ECO:0000259" key="2">
    <source>
        <dbReference type="Pfam" id="PF01575"/>
    </source>
</evidence>
<accession>A0A9X3AFB5</accession>
<name>A0A9X3AFB5_9PSEU</name>
<evidence type="ECO:0000313" key="4">
    <source>
        <dbReference type="Proteomes" id="UP001141259"/>
    </source>
</evidence>
<proteinExistence type="inferred from homology"/>
<reference evidence="3" key="1">
    <citation type="submission" date="2022-08" db="EMBL/GenBank/DDBJ databases">
        <authorList>
            <person name="Tistechok S."/>
            <person name="Samborskyy M."/>
            <person name="Roman I."/>
        </authorList>
    </citation>
    <scope>NUCLEOTIDE SEQUENCE</scope>
    <source>
        <strain evidence="3">DSM 103496</strain>
    </source>
</reference>
<evidence type="ECO:0000313" key="3">
    <source>
        <dbReference type="EMBL" id="MCS7478036.1"/>
    </source>
</evidence>
<protein>
    <submittedName>
        <fullName evidence="3">MaoC/PaaZ C-terminal domain-containing protein</fullName>
    </submittedName>
</protein>